<accession>A0ABD5U8Z1</accession>
<keyword evidence="13" id="KW-1185">Reference proteome</keyword>
<organism evidence="12 13">
    <name type="scientific">Halomarina ordinaria</name>
    <dbReference type="NCBI Taxonomy" id="3033939"/>
    <lineage>
        <taxon>Archaea</taxon>
        <taxon>Methanobacteriati</taxon>
        <taxon>Methanobacteriota</taxon>
        <taxon>Stenosarchaea group</taxon>
        <taxon>Halobacteria</taxon>
        <taxon>Halobacteriales</taxon>
        <taxon>Natronomonadaceae</taxon>
        <taxon>Halomarina</taxon>
    </lineage>
</organism>
<keyword evidence="8 11" id="KW-0812">Transmembrane</keyword>
<evidence type="ECO:0000256" key="11">
    <source>
        <dbReference type="HAMAP-Rule" id="MF_00024"/>
    </source>
</evidence>
<dbReference type="Proteomes" id="UP001596406">
    <property type="component" value="Unassembled WGS sequence"/>
</dbReference>
<evidence type="ECO:0000256" key="10">
    <source>
        <dbReference type="ARBA" id="ARBA00023136"/>
    </source>
</evidence>
<name>A0ABD5U8Z1_9EURY</name>
<keyword evidence="9 11" id="KW-1133">Transmembrane helix</keyword>
<dbReference type="GO" id="GO:0015420">
    <property type="term" value="F:ABC-type vitamin B12 transporter activity"/>
    <property type="evidence" value="ECO:0007669"/>
    <property type="project" value="UniProtKB-UniRule"/>
</dbReference>
<evidence type="ECO:0000313" key="12">
    <source>
        <dbReference type="EMBL" id="MFC6836819.1"/>
    </source>
</evidence>
<evidence type="ECO:0000256" key="8">
    <source>
        <dbReference type="ARBA" id="ARBA00022692"/>
    </source>
</evidence>
<gene>
    <name evidence="12" type="primary">cbiB</name>
    <name evidence="11" type="synonym">cobD</name>
    <name evidence="12" type="ORF">ACFQHK_09870</name>
</gene>
<dbReference type="GO" id="GO:0005886">
    <property type="term" value="C:plasma membrane"/>
    <property type="evidence" value="ECO:0007669"/>
    <property type="project" value="UniProtKB-SubCell"/>
</dbReference>
<feature type="transmembrane region" description="Helical" evidence="11">
    <location>
        <begin position="48"/>
        <end position="71"/>
    </location>
</feature>
<evidence type="ECO:0000256" key="9">
    <source>
        <dbReference type="ARBA" id="ARBA00022989"/>
    </source>
</evidence>
<keyword evidence="6 11" id="KW-1003">Cell membrane</keyword>
<comment type="caution">
    <text evidence="12">The sequence shown here is derived from an EMBL/GenBank/DDBJ whole genome shotgun (WGS) entry which is preliminary data.</text>
</comment>
<evidence type="ECO:0000256" key="7">
    <source>
        <dbReference type="ARBA" id="ARBA00022573"/>
    </source>
</evidence>
<dbReference type="Pfam" id="PF03186">
    <property type="entry name" value="CobD_Cbib"/>
    <property type="match status" value="1"/>
</dbReference>
<evidence type="ECO:0000256" key="4">
    <source>
        <dbReference type="ARBA" id="ARBA00006263"/>
    </source>
</evidence>
<comment type="pathway">
    <text evidence="3 11">Cofactor biosynthesis; adenosylcobalamin biosynthesis.</text>
</comment>
<reference evidence="12 13" key="1">
    <citation type="journal article" date="2019" name="Int. J. Syst. Evol. Microbiol.">
        <title>The Global Catalogue of Microorganisms (GCM) 10K type strain sequencing project: providing services to taxonomists for standard genome sequencing and annotation.</title>
        <authorList>
            <consortium name="The Broad Institute Genomics Platform"/>
            <consortium name="The Broad Institute Genome Sequencing Center for Infectious Disease"/>
            <person name="Wu L."/>
            <person name="Ma J."/>
        </authorList>
    </citation>
    <scope>NUCLEOTIDE SEQUENCE [LARGE SCALE GENOMIC DNA]</scope>
    <source>
        <strain evidence="12 13">PSRA2</strain>
    </source>
</reference>
<dbReference type="NCBIfam" id="TIGR00380">
    <property type="entry name" value="cobal_cbiB"/>
    <property type="match status" value="1"/>
</dbReference>
<dbReference type="PANTHER" id="PTHR34308:SF1">
    <property type="entry name" value="COBALAMIN BIOSYNTHESIS PROTEIN CBIB"/>
    <property type="match status" value="1"/>
</dbReference>
<evidence type="ECO:0000313" key="13">
    <source>
        <dbReference type="Proteomes" id="UP001596406"/>
    </source>
</evidence>
<dbReference type="RefSeq" id="WP_304448494.1">
    <property type="nucleotide sequence ID" value="NZ_JARRAH010000001.1"/>
</dbReference>
<dbReference type="InterPro" id="IPR004485">
    <property type="entry name" value="Cobalamin_biosynth_CobD/CbiB"/>
</dbReference>
<proteinExistence type="inferred from homology"/>
<comment type="caution">
    <text evidence="11">Lacks conserved residue(s) required for the propagation of feature annotation.</text>
</comment>
<dbReference type="GO" id="GO:0009236">
    <property type="term" value="P:cobalamin biosynthetic process"/>
    <property type="evidence" value="ECO:0007669"/>
    <property type="project" value="UniProtKB-UniRule"/>
</dbReference>
<evidence type="ECO:0000256" key="5">
    <source>
        <dbReference type="ARBA" id="ARBA00016185"/>
    </source>
</evidence>
<comment type="subcellular location">
    <subcellularLocation>
        <location evidence="2 11">Cell membrane</location>
        <topology evidence="2 11">Multi-pass membrane protein</topology>
    </subcellularLocation>
</comment>
<feature type="transmembrane region" description="Helical" evidence="11">
    <location>
        <begin position="287"/>
        <end position="305"/>
    </location>
</feature>
<comment type="similarity">
    <text evidence="4 11">Belongs to the CobD/CbiB family.</text>
</comment>
<evidence type="ECO:0000256" key="6">
    <source>
        <dbReference type="ARBA" id="ARBA00022475"/>
    </source>
</evidence>
<evidence type="ECO:0000256" key="2">
    <source>
        <dbReference type="ARBA" id="ARBA00004651"/>
    </source>
</evidence>
<evidence type="ECO:0000256" key="3">
    <source>
        <dbReference type="ARBA" id="ARBA00004953"/>
    </source>
</evidence>
<sequence>MSLAGAGAVALAAVLDAVAAEPPARVHPVAWFGRLVAPLDREWTRPRLVGGLVALCLPALAGGVVGGLVALAASRSPALAALLAGLVLFSTTSRRMLTDLARSVVDASSADLPRARRDLRGLAGRDAGALSPGEVRSAAVESAAENLADGLVAPLLGFVAGTLLGGLPLGAGLAAWVKGVNTLDSMLGYRSKPVGTASARLDDAVMWLPARASAALLALAAGAPRALAAARPWLAGVPSPNSGWPMGTLAAATGARLEKPGVYTLNPDAPLPSLPVAERGVCVVDRAAWLAVALAALALALPALPEVGGWS</sequence>
<dbReference type="AlphaFoldDB" id="A0ABD5U8Z1"/>
<keyword evidence="10 11" id="KW-0472">Membrane</keyword>
<dbReference type="EMBL" id="JBHSXM010000001">
    <property type="protein sequence ID" value="MFC6836819.1"/>
    <property type="molecule type" value="Genomic_DNA"/>
</dbReference>
<dbReference type="HAMAP" id="MF_00024">
    <property type="entry name" value="CobD_CbiB"/>
    <property type="match status" value="1"/>
</dbReference>
<protein>
    <recommendedName>
        <fullName evidence="5 11">Probable cobalamin biosynthesis protein CobD</fullName>
    </recommendedName>
</protein>
<comment type="function">
    <text evidence="1 11">Converts cobyric acid to cobinamide by the addition of aminopropanol on the F carboxylic group.</text>
</comment>
<evidence type="ECO:0000256" key="1">
    <source>
        <dbReference type="ARBA" id="ARBA00003384"/>
    </source>
</evidence>
<keyword evidence="7 11" id="KW-0169">Cobalamin biosynthesis</keyword>
<feature type="transmembrane region" description="Helical" evidence="11">
    <location>
        <begin position="155"/>
        <end position="177"/>
    </location>
</feature>
<dbReference type="PANTHER" id="PTHR34308">
    <property type="entry name" value="COBALAMIN BIOSYNTHESIS PROTEIN CBIB"/>
    <property type="match status" value="1"/>
</dbReference>